<protein>
    <recommendedName>
        <fullName evidence="5">Ser-Thr-rich glycosyl-phosphatidyl-inositol-anchored membrane family-domain-containing protein</fullName>
    </recommendedName>
</protein>
<evidence type="ECO:0000313" key="4">
    <source>
        <dbReference type="Proteomes" id="UP000271241"/>
    </source>
</evidence>
<dbReference type="Proteomes" id="UP000271241">
    <property type="component" value="Unassembled WGS sequence"/>
</dbReference>
<evidence type="ECO:0000256" key="2">
    <source>
        <dbReference type="SAM" id="SignalP"/>
    </source>
</evidence>
<feature type="compositionally biased region" description="Basic and acidic residues" evidence="1">
    <location>
        <begin position="180"/>
        <end position="216"/>
    </location>
</feature>
<dbReference type="AlphaFoldDB" id="A0A4P9XUV0"/>
<evidence type="ECO:0000313" key="3">
    <source>
        <dbReference type="EMBL" id="RKP10015.1"/>
    </source>
</evidence>
<accession>A0A4P9XUV0</accession>
<evidence type="ECO:0008006" key="5">
    <source>
        <dbReference type="Google" id="ProtNLM"/>
    </source>
</evidence>
<keyword evidence="4" id="KW-1185">Reference proteome</keyword>
<feature type="compositionally biased region" description="Low complexity" evidence="1">
    <location>
        <begin position="218"/>
        <end position="227"/>
    </location>
</feature>
<feature type="region of interest" description="Disordered" evidence="1">
    <location>
        <begin position="106"/>
        <end position="227"/>
    </location>
</feature>
<gene>
    <name evidence="3" type="ORF">THASP1DRAFT_28200</name>
</gene>
<sequence>MRVYAGILALVAVLSTVQAEITQLNTPMGPFVPGSTITVTWATDSTPNTSSEVQIEAVNRDTNAVIQVANTSPDQHNVVWKVPSDISAGNWFLRVNGASSPLFSGDFKVGDSKGKPLPKPETAKPEAPRPEAVARPASVKLADTKAADVKPVEVKPAETKPADAKPADAKPADAAAPKPDANKQSEGAKPDTNKKPESSKSADKPNTDKPSAEKKPVGAAASSASSAAATTSLLGLTLFAGLSSLLAL</sequence>
<name>A0A4P9XUV0_9FUNG</name>
<reference evidence="4" key="1">
    <citation type="journal article" date="2018" name="Nat. Microbiol.">
        <title>Leveraging single-cell genomics to expand the fungal tree of life.</title>
        <authorList>
            <person name="Ahrendt S.R."/>
            <person name="Quandt C.A."/>
            <person name="Ciobanu D."/>
            <person name="Clum A."/>
            <person name="Salamov A."/>
            <person name="Andreopoulos B."/>
            <person name="Cheng J.F."/>
            <person name="Woyke T."/>
            <person name="Pelin A."/>
            <person name="Henrissat B."/>
            <person name="Reynolds N.K."/>
            <person name="Benny G.L."/>
            <person name="Smith M.E."/>
            <person name="James T.Y."/>
            <person name="Grigoriev I.V."/>
        </authorList>
    </citation>
    <scope>NUCLEOTIDE SEQUENCE [LARGE SCALE GENOMIC DNA]</scope>
    <source>
        <strain evidence="4">RSA 1356</strain>
    </source>
</reference>
<dbReference type="OrthoDB" id="5592186at2759"/>
<feature type="chain" id="PRO_5020677431" description="Ser-Thr-rich glycosyl-phosphatidyl-inositol-anchored membrane family-domain-containing protein" evidence="2">
    <location>
        <begin position="20"/>
        <end position="248"/>
    </location>
</feature>
<feature type="compositionally biased region" description="Basic and acidic residues" evidence="1">
    <location>
        <begin position="142"/>
        <end position="171"/>
    </location>
</feature>
<feature type="signal peptide" evidence="2">
    <location>
        <begin position="1"/>
        <end position="19"/>
    </location>
</feature>
<dbReference type="EMBL" id="KZ992475">
    <property type="protein sequence ID" value="RKP10015.1"/>
    <property type="molecule type" value="Genomic_DNA"/>
</dbReference>
<keyword evidence="2" id="KW-0732">Signal</keyword>
<proteinExistence type="predicted"/>
<evidence type="ECO:0000256" key="1">
    <source>
        <dbReference type="SAM" id="MobiDB-lite"/>
    </source>
</evidence>
<organism evidence="3 4">
    <name type="scientific">Thamnocephalis sphaerospora</name>
    <dbReference type="NCBI Taxonomy" id="78915"/>
    <lineage>
        <taxon>Eukaryota</taxon>
        <taxon>Fungi</taxon>
        <taxon>Fungi incertae sedis</taxon>
        <taxon>Zoopagomycota</taxon>
        <taxon>Zoopagomycotina</taxon>
        <taxon>Zoopagomycetes</taxon>
        <taxon>Zoopagales</taxon>
        <taxon>Sigmoideomycetaceae</taxon>
        <taxon>Thamnocephalis</taxon>
    </lineage>
</organism>